<dbReference type="InterPro" id="IPR022789">
    <property type="entry name" value="ParD"/>
</dbReference>
<dbReference type="GO" id="GO:0006355">
    <property type="term" value="P:regulation of DNA-templated transcription"/>
    <property type="evidence" value="ECO:0007669"/>
    <property type="project" value="InterPro"/>
</dbReference>
<comment type="function">
    <text evidence="4">Antitoxin component of a type II toxin-antitoxin (TA) system. Neutralizes the effect of toxin ParE.</text>
</comment>
<dbReference type="SUPFAM" id="SSF47598">
    <property type="entry name" value="Ribbon-helix-helix"/>
    <property type="match status" value="1"/>
</dbReference>
<gene>
    <name evidence="6" type="ORF">A1353_21855</name>
</gene>
<sequence length="81" mass="9335">MARNTSVTLGDHFDAFVQEKIQQGRFLSVSEAVRAGLRKLEEEELKLQTLRAKLQAGEDSLLQEDFDEEQFLASMRKKYSQ</sequence>
<evidence type="ECO:0000313" key="6">
    <source>
        <dbReference type="EMBL" id="OAH98871.1"/>
    </source>
</evidence>
<organism evidence="6 7">
    <name type="scientific">Methylomonas methanica</name>
    <dbReference type="NCBI Taxonomy" id="421"/>
    <lineage>
        <taxon>Bacteria</taxon>
        <taxon>Pseudomonadati</taxon>
        <taxon>Pseudomonadota</taxon>
        <taxon>Gammaproteobacteria</taxon>
        <taxon>Methylococcales</taxon>
        <taxon>Methylococcaceae</taxon>
        <taxon>Methylomonas</taxon>
    </lineage>
</organism>
<accession>A0A177LZG3</accession>
<dbReference type="PANTHER" id="PTHR36582">
    <property type="entry name" value="ANTITOXIN PARD"/>
    <property type="match status" value="1"/>
</dbReference>
<evidence type="ECO:0000313" key="7">
    <source>
        <dbReference type="Proteomes" id="UP000077763"/>
    </source>
</evidence>
<dbReference type="PANTHER" id="PTHR36582:SF2">
    <property type="entry name" value="ANTITOXIN PARD"/>
    <property type="match status" value="1"/>
</dbReference>
<comment type="similarity">
    <text evidence="1">Belongs to the ParD antitoxin family.</text>
</comment>
<protein>
    <recommendedName>
        <fullName evidence="2">Antitoxin ParD</fullName>
    </recommendedName>
</protein>
<dbReference type="Pfam" id="PF03693">
    <property type="entry name" value="ParD_antitoxin"/>
    <property type="match status" value="1"/>
</dbReference>
<keyword evidence="3" id="KW-1277">Toxin-antitoxin system</keyword>
<comment type="caution">
    <text evidence="6">The sequence shown here is derived from an EMBL/GenBank/DDBJ whole genome shotgun (WGS) entry which is preliminary data.</text>
</comment>
<evidence type="ECO:0000256" key="2">
    <source>
        <dbReference type="ARBA" id="ARBA00017940"/>
    </source>
</evidence>
<dbReference type="Gene3D" id="6.10.10.120">
    <property type="entry name" value="Antitoxin ParD1-like"/>
    <property type="match status" value="1"/>
</dbReference>
<dbReference type="NCBIfam" id="TIGR02606">
    <property type="entry name" value="antidote_CC2985"/>
    <property type="match status" value="1"/>
</dbReference>
<feature type="coiled-coil region" evidence="5">
    <location>
        <begin position="33"/>
        <end position="60"/>
    </location>
</feature>
<evidence type="ECO:0000256" key="1">
    <source>
        <dbReference type="ARBA" id="ARBA00008580"/>
    </source>
</evidence>
<evidence type="ECO:0000256" key="4">
    <source>
        <dbReference type="ARBA" id="ARBA00037106"/>
    </source>
</evidence>
<dbReference type="EMBL" id="LUUH01000086">
    <property type="protein sequence ID" value="OAH98871.1"/>
    <property type="molecule type" value="Genomic_DNA"/>
</dbReference>
<dbReference type="RefSeq" id="WP_064038335.1">
    <property type="nucleotide sequence ID" value="NZ_LUUH01000086.1"/>
</dbReference>
<dbReference type="InterPro" id="IPR010985">
    <property type="entry name" value="Ribbon_hlx_hlx"/>
</dbReference>
<keyword evidence="5" id="KW-0175">Coiled coil</keyword>
<dbReference type="InterPro" id="IPR038296">
    <property type="entry name" value="ParD_sf"/>
</dbReference>
<dbReference type="AlphaFoldDB" id="A0A177LZG3"/>
<dbReference type="CDD" id="cd22231">
    <property type="entry name" value="RHH_NikR_HicB-like"/>
    <property type="match status" value="1"/>
</dbReference>
<name>A0A177LZG3_METMH</name>
<dbReference type="Proteomes" id="UP000077763">
    <property type="component" value="Unassembled WGS sequence"/>
</dbReference>
<proteinExistence type="inferred from homology"/>
<evidence type="ECO:0000256" key="3">
    <source>
        <dbReference type="ARBA" id="ARBA00022649"/>
    </source>
</evidence>
<reference evidence="6 7" key="1">
    <citation type="submission" date="2016-03" db="EMBL/GenBank/DDBJ databases">
        <authorList>
            <person name="Ploux O."/>
        </authorList>
    </citation>
    <scope>NUCLEOTIDE SEQUENCE [LARGE SCALE GENOMIC DNA]</scope>
    <source>
        <strain evidence="6 7">R-45371</strain>
    </source>
</reference>
<evidence type="ECO:0000256" key="5">
    <source>
        <dbReference type="SAM" id="Coils"/>
    </source>
</evidence>